<protein>
    <submittedName>
        <fullName evidence="3">Uncharacterized protein</fullName>
    </submittedName>
</protein>
<dbReference type="Proteomes" id="UP001178888">
    <property type="component" value="Unassembled WGS sequence"/>
</dbReference>
<dbReference type="EMBL" id="JAVGVR010000001">
    <property type="protein sequence ID" value="MDQ6598623.1"/>
    <property type="molecule type" value="Genomic_DNA"/>
</dbReference>
<keyword evidence="4" id="KW-1185">Reference proteome</keyword>
<sequence length="168" mass="19341">MSFIGIVIIIVLIYFLIIRPLTRRNRPQIYEPRRDQYDQRGYNGPRNYYGATPGRGFGGFGGIAGGMAAGALLTYLFEQGRIGFDQYHSLQNLEDHEIMRELMDQNILQEHEIDQLQEQLGHQDDNGDWDGERNGDGPNNVDDNDQDNQQDNNDNDFSDWDNGDDNWV</sequence>
<feature type="transmembrane region" description="Helical" evidence="2">
    <location>
        <begin position="6"/>
        <end position="22"/>
    </location>
</feature>
<name>A0AA90R8P7_9BACI</name>
<keyword evidence="2" id="KW-0812">Transmembrane</keyword>
<gene>
    <name evidence="3" type="ORF">RCG21_20045</name>
</gene>
<feature type="region of interest" description="Disordered" evidence="1">
    <location>
        <begin position="121"/>
        <end position="168"/>
    </location>
</feature>
<feature type="compositionally biased region" description="Basic and acidic residues" evidence="1">
    <location>
        <begin position="121"/>
        <end position="135"/>
    </location>
</feature>
<evidence type="ECO:0000313" key="4">
    <source>
        <dbReference type="Proteomes" id="UP001178888"/>
    </source>
</evidence>
<accession>A0AA90R8P7</accession>
<keyword evidence="2" id="KW-1133">Transmembrane helix</keyword>
<feature type="compositionally biased region" description="Acidic residues" evidence="1">
    <location>
        <begin position="142"/>
        <end position="168"/>
    </location>
</feature>
<dbReference type="RefSeq" id="WP_308913694.1">
    <property type="nucleotide sequence ID" value="NZ_JAVGVR010000001.1"/>
</dbReference>
<evidence type="ECO:0000313" key="3">
    <source>
        <dbReference type="EMBL" id="MDQ6598623.1"/>
    </source>
</evidence>
<keyword evidence="2" id="KW-0472">Membrane</keyword>
<evidence type="ECO:0000256" key="1">
    <source>
        <dbReference type="SAM" id="MobiDB-lite"/>
    </source>
</evidence>
<reference evidence="3" key="1">
    <citation type="submission" date="2023-08" db="EMBL/GenBank/DDBJ databases">
        <title>Nitrogen cycling bacteria in agricultural field soils.</title>
        <authorList>
            <person name="Jang J."/>
        </authorList>
    </citation>
    <scope>NUCLEOTIDE SEQUENCE</scope>
    <source>
        <strain evidence="3">PS3-36</strain>
    </source>
</reference>
<evidence type="ECO:0000256" key="2">
    <source>
        <dbReference type="SAM" id="Phobius"/>
    </source>
</evidence>
<comment type="caution">
    <text evidence="3">The sequence shown here is derived from an EMBL/GenBank/DDBJ whole genome shotgun (WGS) entry which is preliminary data.</text>
</comment>
<proteinExistence type="predicted"/>
<dbReference type="AlphaFoldDB" id="A0AA90R8P7"/>
<organism evidence="3 4">
    <name type="scientific">Bacillus salipaludis</name>
    <dbReference type="NCBI Taxonomy" id="2547811"/>
    <lineage>
        <taxon>Bacteria</taxon>
        <taxon>Bacillati</taxon>
        <taxon>Bacillota</taxon>
        <taxon>Bacilli</taxon>
        <taxon>Bacillales</taxon>
        <taxon>Bacillaceae</taxon>
        <taxon>Bacillus</taxon>
    </lineage>
</organism>